<name>K4KL81_SIMAS</name>
<dbReference type="HOGENOM" id="CLU_161275_0_0_6"/>
<proteinExistence type="predicted"/>
<sequence length="116" mass="12708">MLRALSGFYQGDDVPVGEIAGEIIGGTFRFIVRVLAEIVFEICVKGPGYLACRPFSRNVNPDSALVVLVGFIGWSFLLCAFYFGYEFVSIQIEIDRCLDSGGSYNYEIGQCIQSGA</sequence>
<reference evidence="2 3" key="1">
    <citation type="journal article" date="2013" name="Genome Announc.">
        <title>Complete genome sequence of Simiduia agarivorans SA1(T), a marine bacterium able to degrade a variety of polysaccharides.</title>
        <authorList>
            <person name="Lin S.Y."/>
            <person name="Shieh W.Y."/>
            <person name="Chen J.S."/>
            <person name="Tang S.L."/>
        </authorList>
    </citation>
    <scope>NUCLEOTIDE SEQUENCE [LARGE SCALE GENOMIC DNA]</scope>
    <source>
        <strain evidence="3">DSM 21679 / JCM 13881 / BCRC 17597 / SA1</strain>
    </source>
</reference>
<keyword evidence="1" id="KW-1133">Transmembrane helix</keyword>
<keyword evidence="3" id="KW-1185">Reference proteome</keyword>
<accession>K4KL81</accession>
<keyword evidence="1" id="KW-0472">Membrane</keyword>
<keyword evidence="1" id="KW-0812">Transmembrane</keyword>
<organism evidence="2 3">
    <name type="scientific">Simiduia agarivorans (strain DSM 21679 / JCM 13881 / BCRC 17597 / SA1)</name>
    <dbReference type="NCBI Taxonomy" id="1117647"/>
    <lineage>
        <taxon>Bacteria</taxon>
        <taxon>Pseudomonadati</taxon>
        <taxon>Pseudomonadota</taxon>
        <taxon>Gammaproteobacteria</taxon>
        <taxon>Cellvibrionales</taxon>
        <taxon>Cellvibrionaceae</taxon>
        <taxon>Simiduia</taxon>
    </lineage>
</organism>
<gene>
    <name evidence="2" type="ordered locus">M5M_13110</name>
</gene>
<evidence type="ECO:0000256" key="1">
    <source>
        <dbReference type="SAM" id="Phobius"/>
    </source>
</evidence>
<dbReference type="Proteomes" id="UP000000466">
    <property type="component" value="Chromosome"/>
</dbReference>
<evidence type="ECO:0000313" key="2">
    <source>
        <dbReference type="EMBL" id="AFU99766.1"/>
    </source>
</evidence>
<protein>
    <submittedName>
        <fullName evidence="2">Uncharacterized protein</fullName>
    </submittedName>
</protein>
<dbReference type="EMBL" id="CP003746">
    <property type="protein sequence ID" value="AFU99766.1"/>
    <property type="molecule type" value="Genomic_DNA"/>
</dbReference>
<dbReference type="KEGG" id="saga:M5M_13110"/>
<evidence type="ECO:0000313" key="3">
    <source>
        <dbReference type="Proteomes" id="UP000000466"/>
    </source>
</evidence>
<dbReference type="eggNOG" id="ENOG5033H8M">
    <property type="taxonomic scope" value="Bacteria"/>
</dbReference>
<feature type="transmembrane region" description="Helical" evidence="1">
    <location>
        <begin position="64"/>
        <end position="85"/>
    </location>
</feature>
<dbReference type="AlphaFoldDB" id="K4KL81"/>